<reference evidence="1" key="1">
    <citation type="submission" date="2019-06" db="EMBL/GenBank/DDBJ databases">
        <title>Complete genome sequence of Methanobrevibacter arboriphilus strain SA.</title>
        <authorList>
            <person name="Asakawa S."/>
        </authorList>
    </citation>
    <scope>NUCLEOTIDE SEQUENCE</scope>
    <source>
        <strain evidence="1">SA</strain>
    </source>
</reference>
<sequence length="71" mass="8588">MTCLKDEIRKTKTSIEQYERGIQTAEYFLKKHEKEVEHWQNNITKFKNTVKDKKEYLTQLKEGCLTVHLDK</sequence>
<dbReference type="EMBL" id="AP019779">
    <property type="protein sequence ID" value="BBL62406.1"/>
    <property type="molecule type" value="Genomic_DNA"/>
</dbReference>
<name>A0ACA8R4B3_METAZ</name>
<organism evidence="1 2">
    <name type="scientific">Methanobrevibacter arboriphilus</name>
    <dbReference type="NCBI Taxonomy" id="39441"/>
    <lineage>
        <taxon>Archaea</taxon>
        <taxon>Methanobacteriati</taxon>
        <taxon>Methanobacteriota</taxon>
        <taxon>Methanomada group</taxon>
        <taxon>Methanobacteria</taxon>
        <taxon>Methanobacteriales</taxon>
        <taxon>Methanobacteriaceae</taxon>
        <taxon>Methanobrevibacter</taxon>
    </lineage>
</organism>
<accession>A0ACA8R4B3</accession>
<gene>
    <name evidence="1" type="ORF">MarbSA_14460</name>
</gene>
<dbReference type="Proteomes" id="UP000825015">
    <property type="component" value="Chromosome"/>
</dbReference>
<evidence type="ECO:0000313" key="1">
    <source>
        <dbReference type="EMBL" id="BBL62406.1"/>
    </source>
</evidence>
<protein>
    <submittedName>
        <fullName evidence="1">Uncharacterized protein</fullName>
    </submittedName>
</protein>
<evidence type="ECO:0000313" key="2">
    <source>
        <dbReference type="Proteomes" id="UP000825015"/>
    </source>
</evidence>
<proteinExistence type="predicted"/>
<keyword evidence="2" id="KW-1185">Reference proteome</keyword>